<evidence type="ECO:0000256" key="1">
    <source>
        <dbReference type="SAM" id="SignalP"/>
    </source>
</evidence>
<reference evidence="2" key="2">
    <citation type="submission" date="2021-04" db="EMBL/GenBank/DDBJ databases">
        <authorList>
            <person name="Gilroy R."/>
        </authorList>
    </citation>
    <scope>NUCLEOTIDE SEQUENCE</scope>
    <source>
        <strain evidence="2">ChiHcolR34-3080</strain>
    </source>
</reference>
<feature type="chain" id="PRO_5038601185" description="Lipoprotein" evidence="1">
    <location>
        <begin position="23"/>
        <end position="213"/>
    </location>
</feature>
<dbReference type="PROSITE" id="PS51257">
    <property type="entry name" value="PROKAR_LIPOPROTEIN"/>
    <property type="match status" value="1"/>
</dbReference>
<organism evidence="2 3">
    <name type="scientific">Candidatus Faecalibacterium intestinigallinarum</name>
    <dbReference type="NCBI Taxonomy" id="2838581"/>
    <lineage>
        <taxon>Bacteria</taxon>
        <taxon>Bacillati</taxon>
        <taxon>Bacillota</taxon>
        <taxon>Clostridia</taxon>
        <taxon>Eubacteriales</taxon>
        <taxon>Oscillospiraceae</taxon>
        <taxon>Faecalibacterium</taxon>
    </lineage>
</organism>
<feature type="signal peptide" evidence="1">
    <location>
        <begin position="1"/>
        <end position="22"/>
    </location>
</feature>
<evidence type="ECO:0000313" key="2">
    <source>
        <dbReference type="EMBL" id="HIW08671.1"/>
    </source>
</evidence>
<proteinExistence type="predicted"/>
<protein>
    <recommendedName>
        <fullName evidence="4">Lipoprotein</fullName>
    </recommendedName>
</protein>
<accession>A0A9D1TVW6</accession>
<gene>
    <name evidence="2" type="ORF">H9890_04625</name>
</gene>
<comment type="caution">
    <text evidence="2">The sequence shown here is derived from an EMBL/GenBank/DDBJ whole genome shotgun (WGS) entry which is preliminary data.</text>
</comment>
<reference evidence="2" key="1">
    <citation type="journal article" date="2021" name="PeerJ">
        <title>Extensive microbial diversity within the chicken gut microbiome revealed by metagenomics and culture.</title>
        <authorList>
            <person name="Gilroy R."/>
            <person name="Ravi A."/>
            <person name="Getino M."/>
            <person name="Pursley I."/>
            <person name="Horton D.L."/>
            <person name="Alikhan N.F."/>
            <person name="Baker D."/>
            <person name="Gharbi K."/>
            <person name="Hall N."/>
            <person name="Watson M."/>
            <person name="Adriaenssens E.M."/>
            <person name="Foster-Nyarko E."/>
            <person name="Jarju S."/>
            <person name="Secka A."/>
            <person name="Antonio M."/>
            <person name="Oren A."/>
            <person name="Chaudhuri R.R."/>
            <person name="La Ragione R."/>
            <person name="Hildebrand F."/>
            <person name="Pallen M.J."/>
        </authorList>
    </citation>
    <scope>NUCLEOTIDE SEQUENCE</scope>
    <source>
        <strain evidence="2">ChiHcolR34-3080</strain>
    </source>
</reference>
<dbReference type="EMBL" id="DXHQ01000054">
    <property type="protein sequence ID" value="HIW08671.1"/>
    <property type="molecule type" value="Genomic_DNA"/>
</dbReference>
<sequence length="213" mass="22997">MKLKKIASLMLAGIMAVSMLTACDTTSAGDDTDGVKPPVDDTTPASYSQTILDGVSSDERSIMTAADSDMLTAAVVAAGTMINEADDIHELIKVGQHSLKMVNYRNRVGHMVVDGFDDNLAEDVELQKWYWDMPINTNDRYAALYVCDTSMNETQLNNAVSYTVSTIMDGYRDHLNATDIDYTLSVAKADVGTEANGVTLVGIMIEVSLTHAA</sequence>
<evidence type="ECO:0000313" key="3">
    <source>
        <dbReference type="Proteomes" id="UP000823933"/>
    </source>
</evidence>
<keyword evidence="1" id="KW-0732">Signal</keyword>
<dbReference type="Proteomes" id="UP000823933">
    <property type="component" value="Unassembled WGS sequence"/>
</dbReference>
<dbReference type="AlphaFoldDB" id="A0A9D1TVW6"/>
<name>A0A9D1TVW6_9FIRM</name>
<evidence type="ECO:0008006" key="4">
    <source>
        <dbReference type="Google" id="ProtNLM"/>
    </source>
</evidence>